<dbReference type="InterPro" id="IPR032710">
    <property type="entry name" value="NTF2-like_dom_sf"/>
</dbReference>
<dbReference type="AlphaFoldDB" id="A0A4S3TLU3"/>
<comment type="caution">
    <text evidence="1">The sequence shown here is derived from an EMBL/GenBank/DDBJ whole genome shotgun (WGS) entry which is preliminary data.</text>
</comment>
<organism evidence="1 2">
    <name type="scientific">Salinadaptatus halalkaliphilus</name>
    <dbReference type="NCBI Taxonomy" id="2419781"/>
    <lineage>
        <taxon>Archaea</taxon>
        <taxon>Methanobacteriati</taxon>
        <taxon>Methanobacteriota</taxon>
        <taxon>Stenosarchaea group</taxon>
        <taxon>Halobacteria</taxon>
        <taxon>Halobacteriales</taxon>
        <taxon>Natrialbaceae</taxon>
        <taxon>Salinadaptatus</taxon>
    </lineage>
</organism>
<reference evidence="1" key="1">
    <citation type="submission" date="2018-10" db="EMBL/GenBank/DDBJ databases">
        <title>Natronolimnobius sp. XQ-INN 246 isolated from Inner Mongolia Autonomous Region of China.</title>
        <authorList>
            <person name="Xue Q."/>
        </authorList>
    </citation>
    <scope>NUCLEOTIDE SEQUENCE [LARGE SCALE GENOMIC DNA]</scope>
    <source>
        <strain evidence="1">XQ-INN 246</strain>
    </source>
</reference>
<dbReference type="Gene3D" id="3.10.450.50">
    <property type="match status" value="1"/>
</dbReference>
<dbReference type="EMBL" id="RBZW01000021">
    <property type="protein sequence ID" value="THE65164.1"/>
    <property type="molecule type" value="Genomic_DNA"/>
</dbReference>
<proteinExistence type="predicted"/>
<dbReference type="Proteomes" id="UP000318864">
    <property type="component" value="Unassembled WGS sequence"/>
</dbReference>
<accession>A0A4S3TLU3</accession>
<gene>
    <name evidence="1" type="ORF">D8Y22_08055</name>
</gene>
<evidence type="ECO:0000313" key="1">
    <source>
        <dbReference type="EMBL" id="THE65164.1"/>
    </source>
</evidence>
<dbReference type="OrthoDB" id="224281at2157"/>
<protein>
    <submittedName>
        <fullName evidence="1">DUF3225 domain-containing protein</fullName>
    </submittedName>
</protein>
<keyword evidence="2" id="KW-1185">Reference proteome</keyword>
<dbReference type="RefSeq" id="WP_141464192.1">
    <property type="nucleotide sequence ID" value="NZ_RBZW01000021.1"/>
</dbReference>
<name>A0A4S3TLU3_9EURY</name>
<dbReference type="SUPFAM" id="SSF54427">
    <property type="entry name" value="NTF2-like"/>
    <property type="match status" value="1"/>
</dbReference>
<sequence>MDTDPEAVVRDYYDALRQGEPLEPSFLEADSTVKFGISETLYGYDAVADALREQTATTTDWTVESHALEVATHEPAVDTDATDGTTPDEPHATAATFADEVTMAWRSTDRNDEYEFETRWSGTLVPADSNDGARPEWRFALMHVSTAGST</sequence>
<evidence type="ECO:0000313" key="2">
    <source>
        <dbReference type="Proteomes" id="UP000318864"/>
    </source>
</evidence>